<organism evidence="2 3">
    <name type="scientific">Astrephomene gubernaculifera</name>
    <dbReference type="NCBI Taxonomy" id="47775"/>
    <lineage>
        <taxon>Eukaryota</taxon>
        <taxon>Viridiplantae</taxon>
        <taxon>Chlorophyta</taxon>
        <taxon>core chlorophytes</taxon>
        <taxon>Chlorophyceae</taxon>
        <taxon>CS clade</taxon>
        <taxon>Chlamydomonadales</taxon>
        <taxon>Astrephomenaceae</taxon>
        <taxon>Astrephomene</taxon>
    </lineage>
</organism>
<feature type="region of interest" description="Disordered" evidence="1">
    <location>
        <begin position="451"/>
        <end position="497"/>
    </location>
</feature>
<feature type="region of interest" description="Disordered" evidence="1">
    <location>
        <begin position="590"/>
        <end position="632"/>
    </location>
</feature>
<feature type="compositionally biased region" description="Low complexity" evidence="1">
    <location>
        <begin position="608"/>
        <end position="623"/>
    </location>
</feature>
<feature type="region of interest" description="Disordered" evidence="1">
    <location>
        <begin position="61"/>
        <end position="90"/>
    </location>
</feature>
<dbReference type="AlphaFoldDB" id="A0AAD3DZN8"/>
<proteinExistence type="predicted"/>
<sequence length="632" mass="64086">MSDLTCYRGAAGVNLGAACTSKARACHRMLPGIPWSRHATLAPKHAINHCAFSSRSVPHTAQHPQIPVPCQPLSSTSSSSSSATTLASSSNLHARRPHSCLDKVPYRYGCRTTIVAASTAGGKSSNSGSSSDATGAATTAAVAKLATAAVAGAVAAAAPPPPPRTTAIRLVQRTIELLRPHFLAMLLLYGIRDAAAFVVHRLTQRLTNHVAEVLLGVPTSSAGNPWWLFLDPAFIRAHPGYEVLVGFFFLASLPLTIALNAVAFSVATLVCAPPEVRVAVAGGVVSGGDSATAAAAAGDAPVAASAASAALADIGIVAVATTAEAGAAATSTSAEAEVAAEADASAVPLAPTEVSVAAEATEETTSAATEASGGGDGGGFMAALRAALQSLAAALPAAAGVVRRVWWADLHLNARALPLQGLCLLVLPALWAAPRLVQMQLALPVAAIEGGERKEGSSSSSPAAAGATTAHGEMQQQGNSPSPSSSSGGGTRQGAGALARSRELMRHAVGAYGGPFAALLAAGRLLEYVQGLVFAALPPRWWREVVELPLLLGALFLLGKAAVQRLQDLLPLATYMELTEQQQQVQQMQQAAGQLVTAGSSPLDSSSKEQSQQSQQSQQETQRSGGGAATSA</sequence>
<gene>
    <name evidence="2" type="ORF">Agub_g13053</name>
</gene>
<evidence type="ECO:0000313" key="2">
    <source>
        <dbReference type="EMBL" id="GFR50788.1"/>
    </source>
</evidence>
<evidence type="ECO:0000256" key="1">
    <source>
        <dbReference type="SAM" id="MobiDB-lite"/>
    </source>
</evidence>
<reference evidence="2 3" key="1">
    <citation type="journal article" date="2021" name="Sci. Rep.">
        <title>Genome sequencing of the multicellular alga Astrephomene provides insights into convergent evolution of germ-soma differentiation.</title>
        <authorList>
            <person name="Yamashita S."/>
            <person name="Yamamoto K."/>
            <person name="Matsuzaki R."/>
            <person name="Suzuki S."/>
            <person name="Yamaguchi H."/>
            <person name="Hirooka S."/>
            <person name="Minakuchi Y."/>
            <person name="Miyagishima S."/>
            <person name="Kawachi M."/>
            <person name="Toyoda A."/>
            <person name="Nozaki H."/>
        </authorList>
    </citation>
    <scope>NUCLEOTIDE SEQUENCE [LARGE SCALE GENOMIC DNA]</scope>
    <source>
        <strain evidence="2 3">NIES-4017</strain>
    </source>
</reference>
<feature type="non-terminal residue" evidence="2">
    <location>
        <position position="632"/>
    </location>
</feature>
<dbReference type="EMBL" id="BMAR01000041">
    <property type="protein sequence ID" value="GFR50788.1"/>
    <property type="molecule type" value="Genomic_DNA"/>
</dbReference>
<accession>A0AAD3DZN8</accession>
<evidence type="ECO:0000313" key="3">
    <source>
        <dbReference type="Proteomes" id="UP001054857"/>
    </source>
</evidence>
<feature type="compositionally biased region" description="Low complexity" evidence="1">
    <location>
        <begin position="457"/>
        <end position="486"/>
    </location>
</feature>
<protein>
    <submittedName>
        <fullName evidence="2">Uncharacterized protein</fullName>
    </submittedName>
</protein>
<comment type="caution">
    <text evidence="2">The sequence shown here is derived from an EMBL/GenBank/DDBJ whole genome shotgun (WGS) entry which is preliminary data.</text>
</comment>
<dbReference type="Proteomes" id="UP001054857">
    <property type="component" value="Unassembled WGS sequence"/>
</dbReference>
<feature type="compositionally biased region" description="Low complexity" evidence="1">
    <location>
        <begin position="73"/>
        <end position="90"/>
    </location>
</feature>
<keyword evidence="3" id="KW-1185">Reference proteome</keyword>
<name>A0AAD3DZN8_9CHLO</name>